<evidence type="ECO:0000313" key="2">
    <source>
        <dbReference type="Proteomes" id="UP000256599"/>
    </source>
</evidence>
<gene>
    <name evidence="1" type="ORF">CQA63_08855</name>
</gene>
<evidence type="ECO:0000313" key="1">
    <source>
        <dbReference type="EMBL" id="RDU58897.1"/>
    </source>
</evidence>
<dbReference type="PROSITE" id="PS51257">
    <property type="entry name" value="PROKAR_LIPOPROTEIN"/>
    <property type="match status" value="1"/>
</dbReference>
<dbReference type="SUPFAM" id="SSF159594">
    <property type="entry name" value="XCC0632-like"/>
    <property type="match status" value="1"/>
</dbReference>
<organism evidence="1 2">
    <name type="scientific">Helicobacter marmotae</name>
    <dbReference type="NCBI Taxonomy" id="152490"/>
    <lineage>
        <taxon>Bacteria</taxon>
        <taxon>Pseudomonadati</taxon>
        <taxon>Campylobacterota</taxon>
        <taxon>Epsilonproteobacteria</taxon>
        <taxon>Campylobacterales</taxon>
        <taxon>Helicobacteraceae</taxon>
        <taxon>Helicobacter</taxon>
    </lineage>
</organism>
<keyword evidence="2" id="KW-1185">Reference proteome</keyword>
<name>A0A3D8I1E1_9HELI</name>
<sequence length="198" mass="22509">MRKIPLLCAFALALSSCVDVKIASSIDKISYFSLYSYAQTSTPAKCHINAKLALLDIYAYTPYDETYIYIFDTKTLEITPLHAKKWISPPKEMLKMALLDRAKQNCFEISMPPLGTQKLDKTLKLSLLSLQILNDNELYQVQMRVFYEFFSMGNYKSKSGMIESLIPLDSLSHEVLAPTFAKASDEVLTKLFHILKSL</sequence>
<dbReference type="AlphaFoldDB" id="A0A3D8I1E1"/>
<proteinExistence type="predicted"/>
<comment type="caution">
    <text evidence="1">The sequence shown here is derived from an EMBL/GenBank/DDBJ whole genome shotgun (WGS) entry which is preliminary data.</text>
</comment>
<protein>
    <recommendedName>
        <fullName evidence="3">ABC-type transport auxiliary lipoprotein component domain-containing protein</fullName>
    </recommendedName>
</protein>
<evidence type="ECO:0008006" key="3">
    <source>
        <dbReference type="Google" id="ProtNLM"/>
    </source>
</evidence>
<dbReference type="Proteomes" id="UP000256599">
    <property type="component" value="Unassembled WGS sequence"/>
</dbReference>
<dbReference type="EMBL" id="NXLR01000027">
    <property type="protein sequence ID" value="RDU58897.1"/>
    <property type="molecule type" value="Genomic_DNA"/>
</dbReference>
<reference evidence="1 2" key="1">
    <citation type="submission" date="2018-04" db="EMBL/GenBank/DDBJ databases">
        <title>Novel Campyloabacter and Helicobacter Species and Strains.</title>
        <authorList>
            <person name="Mannion A.J."/>
            <person name="Shen Z."/>
            <person name="Fox J.G."/>
        </authorList>
    </citation>
    <scope>NUCLEOTIDE SEQUENCE [LARGE SCALE GENOMIC DNA]</scope>
    <source>
        <strain evidence="1 2">MIT 98-6070</strain>
    </source>
</reference>
<accession>A0A3D8I1E1</accession>